<keyword evidence="2" id="KW-1277">Toxin-antitoxin system</keyword>
<comment type="similarity">
    <text evidence="1">Belongs to the RelE toxin family.</text>
</comment>
<evidence type="ECO:0000313" key="4">
    <source>
        <dbReference type="Proteomes" id="UP000008809"/>
    </source>
</evidence>
<gene>
    <name evidence="3" type="ordered locus">RPB_1466</name>
</gene>
<dbReference type="AlphaFoldDB" id="Q2J034"/>
<dbReference type="KEGG" id="rpb:RPB_1466"/>
<dbReference type="Gene3D" id="3.30.2310.20">
    <property type="entry name" value="RelE-like"/>
    <property type="match status" value="1"/>
</dbReference>
<dbReference type="PANTHER" id="PTHR33755">
    <property type="entry name" value="TOXIN PARE1-RELATED"/>
    <property type="match status" value="1"/>
</dbReference>
<proteinExistence type="inferred from homology"/>
<dbReference type="HOGENOM" id="CLU_147162_11_2_5"/>
<dbReference type="Proteomes" id="UP000008809">
    <property type="component" value="Chromosome"/>
</dbReference>
<dbReference type="PANTHER" id="PTHR33755:SF8">
    <property type="entry name" value="TOXIN PARE2"/>
    <property type="match status" value="1"/>
</dbReference>
<name>Q2J034_RHOP2</name>
<evidence type="ECO:0000313" key="3">
    <source>
        <dbReference type="EMBL" id="ABD06176.1"/>
    </source>
</evidence>
<evidence type="ECO:0000256" key="1">
    <source>
        <dbReference type="ARBA" id="ARBA00006226"/>
    </source>
</evidence>
<dbReference type="OrthoDB" id="595470at2"/>
<dbReference type="RefSeq" id="WP_011440364.1">
    <property type="nucleotide sequence ID" value="NC_007778.1"/>
</dbReference>
<dbReference type="InterPro" id="IPR035093">
    <property type="entry name" value="RelE/ParE_toxin_dom_sf"/>
</dbReference>
<dbReference type="STRING" id="316058.RPB_1466"/>
<dbReference type="eggNOG" id="COG3668">
    <property type="taxonomic scope" value="Bacteria"/>
</dbReference>
<accession>Q2J034</accession>
<sequence length="92" mass="10556">MKLRFTIRAAAELDEILSYIDDRSPQGALHVKKRIHAVIGLLLQHPGAGRPTVRGMRRVVAYPYPYLIFYRATEQEIVIHGIRHSARKPARQ</sequence>
<dbReference type="EMBL" id="CP000250">
    <property type="protein sequence ID" value="ABD06176.1"/>
    <property type="molecule type" value="Genomic_DNA"/>
</dbReference>
<dbReference type="InterPro" id="IPR051803">
    <property type="entry name" value="TA_system_RelE-like_toxin"/>
</dbReference>
<protein>
    <submittedName>
        <fullName evidence="3">Plasmid stabilization system</fullName>
    </submittedName>
</protein>
<evidence type="ECO:0000256" key="2">
    <source>
        <dbReference type="ARBA" id="ARBA00022649"/>
    </source>
</evidence>
<reference evidence="3 4" key="1">
    <citation type="submission" date="2006-01" db="EMBL/GenBank/DDBJ databases">
        <title>Complete sequence of Rhodopseudomonas palustris HaA2.</title>
        <authorList>
            <consortium name="US DOE Joint Genome Institute"/>
            <person name="Copeland A."/>
            <person name="Lucas S."/>
            <person name="Lapidus A."/>
            <person name="Barry K."/>
            <person name="Detter J.C."/>
            <person name="Glavina T."/>
            <person name="Hammon N."/>
            <person name="Israni S."/>
            <person name="Pitluck S."/>
            <person name="Chain P."/>
            <person name="Malfatti S."/>
            <person name="Shin M."/>
            <person name="Vergez L."/>
            <person name="Schmutz J."/>
            <person name="Larimer F."/>
            <person name="Land M."/>
            <person name="Hauser L."/>
            <person name="Pelletier D.A."/>
            <person name="Kyrpides N."/>
            <person name="Anderson I."/>
            <person name="Oda Y."/>
            <person name="Harwood C.S."/>
            <person name="Richardson P."/>
        </authorList>
    </citation>
    <scope>NUCLEOTIDE SEQUENCE [LARGE SCALE GENOMIC DNA]</scope>
    <source>
        <strain evidence="3 4">HaA2</strain>
    </source>
</reference>
<dbReference type="Pfam" id="PF05016">
    <property type="entry name" value="ParE_toxin"/>
    <property type="match status" value="1"/>
</dbReference>
<keyword evidence="4" id="KW-1185">Reference proteome</keyword>
<dbReference type="InterPro" id="IPR007712">
    <property type="entry name" value="RelE/ParE_toxin"/>
</dbReference>
<organism evidence="3 4">
    <name type="scientific">Rhodopseudomonas palustris (strain HaA2)</name>
    <dbReference type="NCBI Taxonomy" id="316058"/>
    <lineage>
        <taxon>Bacteria</taxon>
        <taxon>Pseudomonadati</taxon>
        <taxon>Pseudomonadota</taxon>
        <taxon>Alphaproteobacteria</taxon>
        <taxon>Hyphomicrobiales</taxon>
        <taxon>Nitrobacteraceae</taxon>
        <taxon>Rhodopseudomonas</taxon>
    </lineage>
</organism>